<protein>
    <recommendedName>
        <fullName evidence="1">Bulb-type lectin domain-containing protein</fullName>
    </recommendedName>
</protein>
<proteinExistence type="predicted"/>
<dbReference type="RefSeq" id="WP_110660523.1">
    <property type="nucleotide sequence ID" value="NZ_PDLL01000215.1"/>
</dbReference>
<name>A0A2W0EVL2_PSEJE</name>
<dbReference type="Gene3D" id="2.90.10.10">
    <property type="entry name" value="Bulb-type lectin domain"/>
    <property type="match status" value="2"/>
</dbReference>
<evidence type="ECO:0000313" key="3">
    <source>
        <dbReference type="Proteomes" id="UP000247437"/>
    </source>
</evidence>
<accession>A0A2W0EVL2</accession>
<feature type="domain" description="Bulb-type lectin" evidence="1">
    <location>
        <begin position="13"/>
        <end position="136"/>
    </location>
</feature>
<dbReference type="SUPFAM" id="SSF51110">
    <property type="entry name" value="alpha-D-mannose-specific plant lectins"/>
    <property type="match status" value="1"/>
</dbReference>
<dbReference type="AlphaFoldDB" id="A0A2W0EVL2"/>
<dbReference type="InterPro" id="IPR001480">
    <property type="entry name" value="Bulb-type_lectin_dom"/>
</dbReference>
<comment type="caution">
    <text evidence="2">The sequence shown here is derived from an EMBL/GenBank/DDBJ whole genome shotgun (WGS) entry which is preliminary data.</text>
</comment>
<reference evidence="2 3" key="1">
    <citation type="journal article" date="2018" name="Appl. Microbiol. Biotechnol.">
        <title>Characterization of the caprolactam degradation pathway in Pseudomonas jessenii using mass spectrometry-based proteomics.</title>
        <authorList>
            <person name="Otzen M."/>
            <person name="Palacio C."/>
            <person name="Janssen D.B."/>
        </authorList>
    </citation>
    <scope>NUCLEOTIDE SEQUENCE [LARGE SCALE GENOMIC DNA]</scope>
    <source>
        <strain evidence="2 3">GO3</strain>
    </source>
</reference>
<dbReference type="PROSITE" id="PS50927">
    <property type="entry name" value="BULB_LECTIN"/>
    <property type="match status" value="1"/>
</dbReference>
<evidence type="ECO:0000313" key="2">
    <source>
        <dbReference type="EMBL" id="PYY69241.1"/>
    </source>
</evidence>
<organism evidence="2 3">
    <name type="scientific">Pseudomonas jessenii</name>
    <dbReference type="NCBI Taxonomy" id="77298"/>
    <lineage>
        <taxon>Bacteria</taxon>
        <taxon>Pseudomonadati</taxon>
        <taxon>Pseudomonadota</taxon>
        <taxon>Gammaproteobacteria</taxon>
        <taxon>Pseudomonadales</taxon>
        <taxon>Pseudomonadaceae</taxon>
        <taxon>Pseudomonas</taxon>
    </lineage>
</organism>
<dbReference type="Proteomes" id="UP000247437">
    <property type="component" value="Unassembled WGS sequence"/>
</dbReference>
<dbReference type="EMBL" id="PDLL01000215">
    <property type="protein sequence ID" value="PYY69241.1"/>
    <property type="molecule type" value="Genomic_DNA"/>
</dbReference>
<dbReference type="InterPro" id="IPR036426">
    <property type="entry name" value="Bulb-type_lectin_dom_sf"/>
</dbReference>
<sequence length="170" mass="19382">MAITYTPFQANGSPLLPPNQMMSAGQYLMSENGQFRLVLQADGNLVITDNGAVVWVADANQIYSRTLYQKRMNQRLQFVISNNGFLYDPSRKRLWIAESTHSTDKSLWYNACMVMQGDGNLVIYDGRTGSLRWARFGFVPGRIPKPKERLVRVLPDGKQIYEWKFSLGPL</sequence>
<dbReference type="OrthoDB" id="8443920at2"/>
<gene>
    <name evidence="2" type="ORF">CRX42_17585</name>
</gene>
<evidence type="ECO:0000259" key="1">
    <source>
        <dbReference type="PROSITE" id="PS50927"/>
    </source>
</evidence>